<evidence type="ECO:0000259" key="1">
    <source>
        <dbReference type="PROSITE" id="PS51352"/>
    </source>
</evidence>
<reference evidence="3" key="1">
    <citation type="submission" date="2017-06" db="EMBL/GenBank/DDBJ databases">
        <authorList>
            <person name="Varghese N."/>
            <person name="Submissions S."/>
        </authorList>
    </citation>
    <scope>NUCLEOTIDE SEQUENCE [LARGE SCALE GENOMIC DNA]</scope>
    <source>
        <strain evidence="3">DSM 27993</strain>
    </source>
</reference>
<dbReference type="Gene3D" id="3.40.30.10">
    <property type="entry name" value="Glutaredoxin"/>
    <property type="match status" value="1"/>
</dbReference>
<dbReference type="CDD" id="cd02947">
    <property type="entry name" value="TRX_family"/>
    <property type="match status" value="1"/>
</dbReference>
<evidence type="ECO:0000313" key="3">
    <source>
        <dbReference type="Proteomes" id="UP000198412"/>
    </source>
</evidence>
<keyword evidence="3" id="KW-1185">Reference proteome</keyword>
<gene>
    <name evidence="2" type="ORF">SAMN04488111_2405</name>
</gene>
<proteinExistence type="predicted"/>
<dbReference type="GO" id="GO:0016853">
    <property type="term" value="F:isomerase activity"/>
    <property type="evidence" value="ECO:0007669"/>
    <property type="project" value="UniProtKB-KW"/>
</dbReference>
<organism evidence="2 3">
    <name type="scientific">Lutibacter flavus</name>
    <dbReference type="NCBI Taxonomy" id="691689"/>
    <lineage>
        <taxon>Bacteria</taxon>
        <taxon>Pseudomonadati</taxon>
        <taxon>Bacteroidota</taxon>
        <taxon>Flavobacteriia</taxon>
        <taxon>Flavobacteriales</taxon>
        <taxon>Flavobacteriaceae</taxon>
        <taxon>Lutibacter</taxon>
    </lineage>
</organism>
<accession>A0A238YB29</accession>
<dbReference type="OrthoDB" id="6398367at2"/>
<dbReference type="PROSITE" id="PS51257">
    <property type="entry name" value="PROKAR_LIPOPROTEIN"/>
    <property type="match status" value="1"/>
</dbReference>
<dbReference type="Pfam" id="PF14595">
    <property type="entry name" value="Thioredoxin_9"/>
    <property type="match status" value="1"/>
</dbReference>
<dbReference type="AlphaFoldDB" id="A0A238YB29"/>
<dbReference type="EMBL" id="FZNX01000004">
    <property type="protein sequence ID" value="SNR67804.1"/>
    <property type="molecule type" value="Genomic_DNA"/>
</dbReference>
<feature type="domain" description="Thioredoxin" evidence="1">
    <location>
        <begin position="30"/>
        <end position="184"/>
    </location>
</feature>
<evidence type="ECO:0000313" key="2">
    <source>
        <dbReference type="EMBL" id="SNR67804.1"/>
    </source>
</evidence>
<dbReference type="Proteomes" id="UP000198412">
    <property type="component" value="Unassembled WGS sequence"/>
</dbReference>
<sequence>MKKLFFFLVVLATVSCSTSKKIVSTPVKEDVTPVKVVATAVKDASGNLIGIATKESFLQEPYNEWFNPNYEYYSLNEDVIDKLKPLLKEVTIKAFMGTWCGDSQEQTPAFYKILDNTDFNYSNLELVTVDRSKTTPDNLQESFNIIRVPTFIFYKEGKEIGRFVEYPRESVEEDILKIVSGEPYKHSYED</sequence>
<keyword evidence="2" id="KW-0413">Isomerase</keyword>
<dbReference type="SUPFAM" id="SSF52833">
    <property type="entry name" value="Thioredoxin-like"/>
    <property type="match status" value="1"/>
</dbReference>
<dbReference type="InterPro" id="IPR036249">
    <property type="entry name" value="Thioredoxin-like_sf"/>
</dbReference>
<protein>
    <submittedName>
        <fullName evidence="2">Thiol-disulfide isomerase or thioredoxin</fullName>
    </submittedName>
</protein>
<dbReference type="PROSITE" id="PS51352">
    <property type="entry name" value="THIOREDOXIN_2"/>
    <property type="match status" value="1"/>
</dbReference>
<dbReference type="RefSeq" id="WP_089378695.1">
    <property type="nucleotide sequence ID" value="NZ_FZNX01000004.1"/>
</dbReference>
<dbReference type="InterPro" id="IPR013766">
    <property type="entry name" value="Thioredoxin_domain"/>
</dbReference>
<name>A0A238YB29_9FLAO</name>